<dbReference type="Gene3D" id="3.90.550.10">
    <property type="entry name" value="Spore Coat Polysaccharide Biosynthesis Protein SpsA, Chain A"/>
    <property type="match status" value="1"/>
</dbReference>
<dbReference type="PANTHER" id="PTHR48090">
    <property type="entry name" value="UNDECAPRENYL-PHOSPHATE 4-DEOXY-4-FORMAMIDO-L-ARABINOSE TRANSFERASE-RELATED"/>
    <property type="match status" value="1"/>
</dbReference>
<dbReference type="EMBL" id="FOQD01000018">
    <property type="protein sequence ID" value="SFJ32546.1"/>
    <property type="molecule type" value="Genomic_DNA"/>
</dbReference>
<dbReference type="AlphaFoldDB" id="A0A1I3QH59"/>
<keyword evidence="3" id="KW-1185">Reference proteome</keyword>
<dbReference type="GO" id="GO:0016740">
    <property type="term" value="F:transferase activity"/>
    <property type="evidence" value="ECO:0007669"/>
    <property type="project" value="UniProtKB-KW"/>
</dbReference>
<dbReference type="CDD" id="cd04179">
    <property type="entry name" value="DPM_DPG-synthase_like"/>
    <property type="match status" value="1"/>
</dbReference>
<sequence length="250" mass="28578">MTPRILTALPVYNEEKHLLDVLPEVRQYSQDVLVVDDGSTDRTPQLLMEMEGIAVIRHEKNQGYGGGLRTAFQYAVQNGYDVLVTIDCDGQHQPRLIPAMAAEVFADKSQPWDIISGSRYLEIFDDNSIPPADRRRVNVEITKLLRDCLGLELTDSFCGFKAYRVDALPLFEVTELGYAMPLQFWVQAVRHQMRIKEFPVPLVYLDEKRSFGGALDDATERMRYYREVLRREMEAQNVPCGSDRTDEQAG</sequence>
<dbReference type="InterPro" id="IPR029044">
    <property type="entry name" value="Nucleotide-diphossugar_trans"/>
</dbReference>
<dbReference type="STRING" id="1576369.SAMN05421753_11868"/>
<evidence type="ECO:0000259" key="1">
    <source>
        <dbReference type="Pfam" id="PF00535"/>
    </source>
</evidence>
<dbReference type="Pfam" id="PF00535">
    <property type="entry name" value="Glycos_transf_2"/>
    <property type="match status" value="1"/>
</dbReference>
<evidence type="ECO:0000313" key="3">
    <source>
        <dbReference type="Proteomes" id="UP000199518"/>
    </source>
</evidence>
<dbReference type="Proteomes" id="UP000199518">
    <property type="component" value="Unassembled WGS sequence"/>
</dbReference>
<dbReference type="RefSeq" id="WP_092055045.1">
    <property type="nucleotide sequence ID" value="NZ_FOQD01000018.1"/>
</dbReference>
<dbReference type="SUPFAM" id="SSF53448">
    <property type="entry name" value="Nucleotide-diphospho-sugar transferases"/>
    <property type="match status" value="1"/>
</dbReference>
<name>A0A1I3QH59_9PLAN</name>
<gene>
    <name evidence="2" type="ORF">SAMN05421753_11868</name>
</gene>
<dbReference type="PANTHER" id="PTHR48090:SF7">
    <property type="entry name" value="RFBJ PROTEIN"/>
    <property type="match status" value="1"/>
</dbReference>
<organism evidence="2 3">
    <name type="scientific">Planctomicrobium piriforme</name>
    <dbReference type="NCBI Taxonomy" id="1576369"/>
    <lineage>
        <taxon>Bacteria</taxon>
        <taxon>Pseudomonadati</taxon>
        <taxon>Planctomycetota</taxon>
        <taxon>Planctomycetia</taxon>
        <taxon>Planctomycetales</taxon>
        <taxon>Planctomycetaceae</taxon>
        <taxon>Planctomicrobium</taxon>
    </lineage>
</organism>
<proteinExistence type="predicted"/>
<keyword evidence="2" id="KW-0808">Transferase</keyword>
<dbReference type="OrthoDB" id="9810303at2"/>
<dbReference type="InterPro" id="IPR001173">
    <property type="entry name" value="Glyco_trans_2-like"/>
</dbReference>
<protein>
    <submittedName>
        <fullName evidence="2">Glycosyltransferase involved in cell wall bisynthesis</fullName>
    </submittedName>
</protein>
<reference evidence="3" key="1">
    <citation type="submission" date="2016-10" db="EMBL/GenBank/DDBJ databases">
        <authorList>
            <person name="Varghese N."/>
            <person name="Submissions S."/>
        </authorList>
    </citation>
    <scope>NUCLEOTIDE SEQUENCE [LARGE SCALE GENOMIC DNA]</scope>
    <source>
        <strain evidence="3">DSM 26348</strain>
    </source>
</reference>
<evidence type="ECO:0000313" key="2">
    <source>
        <dbReference type="EMBL" id="SFJ32546.1"/>
    </source>
</evidence>
<feature type="domain" description="Glycosyltransferase 2-like" evidence="1">
    <location>
        <begin position="9"/>
        <end position="168"/>
    </location>
</feature>
<accession>A0A1I3QH59</accession>
<dbReference type="InterPro" id="IPR050256">
    <property type="entry name" value="Glycosyltransferase_2"/>
</dbReference>